<evidence type="ECO:0000256" key="1">
    <source>
        <dbReference type="ARBA" id="ARBA00010164"/>
    </source>
</evidence>
<reference evidence="6" key="1">
    <citation type="journal article" date="2017" name="Proc. Natl. Acad. Sci. U.S.A.">
        <title>Simulation of Deepwater Horizon oil plume reveals substrate specialization within a complex community of hydrocarbon-degraders.</title>
        <authorList>
            <person name="Hu P."/>
            <person name="Dubinsky E.A."/>
            <person name="Probst A.J."/>
            <person name="Wang J."/>
            <person name="Sieber C.M.K."/>
            <person name="Tom L.M."/>
            <person name="Gardinali P."/>
            <person name="Banfield J.F."/>
            <person name="Atlas R.M."/>
            <person name="Andersen G.L."/>
        </authorList>
    </citation>
    <scope>NUCLEOTIDE SEQUENCE [LARGE SCALE GENOMIC DNA]</scope>
</reference>
<dbReference type="Gene3D" id="1.10.1070.20">
    <property type="match status" value="1"/>
</dbReference>
<proteinExistence type="inferred from homology"/>
<dbReference type="InterPro" id="IPR012893">
    <property type="entry name" value="HipA-like_C"/>
</dbReference>
<dbReference type="InterPro" id="IPR052028">
    <property type="entry name" value="HipA_Ser/Thr_kinase"/>
</dbReference>
<organism evidence="5 6">
    <name type="scientific">Halobacteriovorax marinus</name>
    <dbReference type="NCBI Taxonomy" id="97084"/>
    <lineage>
        <taxon>Bacteria</taxon>
        <taxon>Pseudomonadati</taxon>
        <taxon>Bdellovibrionota</taxon>
        <taxon>Bacteriovoracia</taxon>
        <taxon>Bacteriovoracales</taxon>
        <taxon>Halobacteriovoraceae</taxon>
        <taxon>Halobacteriovorax</taxon>
    </lineage>
</organism>
<dbReference type="AlphaFoldDB" id="A0A1Y5FBJ6"/>
<dbReference type="GO" id="GO:0004674">
    <property type="term" value="F:protein serine/threonine kinase activity"/>
    <property type="evidence" value="ECO:0007669"/>
    <property type="project" value="TreeGrafter"/>
</dbReference>
<evidence type="ECO:0000256" key="2">
    <source>
        <dbReference type="ARBA" id="ARBA00022679"/>
    </source>
</evidence>
<dbReference type="PANTHER" id="PTHR37419">
    <property type="entry name" value="SERINE/THREONINE-PROTEIN KINASE TOXIN HIPA"/>
    <property type="match status" value="1"/>
</dbReference>
<gene>
    <name evidence="5" type="ORF">A9Q84_05460</name>
</gene>
<dbReference type="GO" id="GO:0005829">
    <property type="term" value="C:cytosol"/>
    <property type="evidence" value="ECO:0007669"/>
    <property type="project" value="TreeGrafter"/>
</dbReference>
<keyword evidence="3" id="KW-0418">Kinase</keyword>
<dbReference type="Pfam" id="PF07804">
    <property type="entry name" value="HipA_C"/>
    <property type="match status" value="1"/>
</dbReference>
<accession>A0A1Y5FBJ6</accession>
<name>A0A1Y5FBJ6_9BACT</name>
<feature type="domain" description="HipA-like C-terminal" evidence="4">
    <location>
        <begin position="64"/>
        <end position="282"/>
    </location>
</feature>
<comment type="similarity">
    <text evidence="1">Belongs to the HipA Ser/Thr kinase family.</text>
</comment>
<evidence type="ECO:0000256" key="3">
    <source>
        <dbReference type="ARBA" id="ARBA00022777"/>
    </source>
</evidence>
<dbReference type="Proteomes" id="UP000196531">
    <property type="component" value="Unassembled WGS sequence"/>
</dbReference>
<dbReference type="PANTHER" id="PTHR37419:SF1">
    <property type="entry name" value="SERINE_THREONINE-PROTEIN KINASE TOXIN HIPA"/>
    <property type="match status" value="1"/>
</dbReference>
<keyword evidence="2" id="KW-0808">Transferase</keyword>
<evidence type="ECO:0000313" key="5">
    <source>
        <dbReference type="EMBL" id="OUR98976.1"/>
    </source>
</evidence>
<evidence type="ECO:0000259" key="4">
    <source>
        <dbReference type="Pfam" id="PF07804"/>
    </source>
</evidence>
<evidence type="ECO:0000313" key="6">
    <source>
        <dbReference type="Proteomes" id="UP000196531"/>
    </source>
</evidence>
<dbReference type="EMBL" id="MAAO01000004">
    <property type="protein sequence ID" value="OUR98976.1"/>
    <property type="molecule type" value="Genomic_DNA"/>
</dbReference>
<sequence>MESKSTKKTRNPGRCLFCYEDLLKGEFHEKCSKLFFNSSEPPKIQLTEEVLRELSSLNIKDGLTIPGVQKKISLSLNENAKQSRLTLTHLSGNFILKPKGSIPHIPENEDLILKLARSYGLPTTESTLIYLDNDEFALLIKRFDRTKSGEKIHMEDFCQIFDQVTDRKYTGSYQKVAKTLREYCFNNAPSEQVLKLFELVIFSFIVGNSNLHLKNISVLHTDGPTLAPTYDLLSFEIFQEDFKERDNEQMALSINGKKNKLMREDFDILAKRLEIKEKVRDYVYKKFSSQLDSWDKIISKSFLSNRKKNSLNL</sequence>
<comment type="caution">
    <text evidence="5">The sequence shown here is derived from an EMBL/GenBank/DDBJ whole genome shotgun (WGS) entry which is preliminary data.</text>
</comment>
<protein>
    <recommendedName>
        <fullName evidence="4">HipA-like C-terminal domain-containing protein</fullName>
    </recommendedName>
</protein>